<comment type="caution">
    <text evidence="1">The sequence shown here is derived from an EMBL/GenBank/DDBJ whole genome shotgun (WGS) entry which is preliminary data.</text>
</comment>
<keyword evidence="2" id="KW-1185">Reference proteome</keyword>
<accession>A0A0P6YY01</accession>
<proteinExistence type="predicted"/>
<gene>
    <name evidence="1" type="ORF">SE18_08040</name>
</gene>
<dbReference type="STRING" id="70996.SE18_08040"/>
<name>A0A0P6YY01_9CHLR</name>
<evidence type="ECO:0008006" key="3">
    <source>
        <dbReference type="Google" id="ProtNLM"/>
    </source>
</evidence>
<organism evidence="1 2">
    <name type="scientific">Herpetosiphon geysericola</name>
    <dbReference type="NCBI Taxonomy" id="70996"/>
    <lineage>
        <taxon>Bacteria</taxon>
        <taxon>Bacillati</taxon>
        <taxon>Chloroflexota</taxon>
        <taxon>Chloroflexia</taxon>
        <taxon>Herpetosiphonales</taxon>
        <taxon>Herpetosiphonaceae</taxon>
        <taxon>Herpetosiphon</taxon>
    </lineage>
</organism>
<reference evidence="1 2" key="1">
    <citation type="submission" date="2015-07" db="EMBL/GenBank/DDBJ databases">
        <title>Whole genome sequence of Herpetosiphon geysericola DSM 7119.</title>
        <authorList>
            <person name="Hemp J."/>
            <person name="Ward L.M."/>
            <person name="Pace L.A."/>
            <person name="Fischer W.W."/>
        </authorList>
    </citation>
    <scope>NUCLEOTIDE SEQUENCE [LARGE SCALE GENOMIC DNA]</scope>
    <source>
        <strain evidence="1 2">DSM 7119</strain>
    </source>
</reference>
<protein>
    <recommendedName>
        <fullName evidence="3">Asp/Glu/hydantoin racemase</fullName>
    </recommendedName>
</protein>
<dbReference type="Proteomes" id="UP000050277">
    <property type="component" value="Unassembled WGS sequence"/>
</dbReference>
<sequence length="210" mass="22492">MINKLGLIHTAAVHVATFDQLIAEIAPRCAVEHVVVPALLEQARHEGLSVAIAQQLAQIIADLQAQGMEHILCTCSTLGGLAETLNSRVVRVDRAMAEQAIGLGSRIAVVAALESTLEPTKQLLYTLAQAKPIQIETYLCAAAWQAFLANDQASYLQQIAMQLEHIQAVDVIVLAQASMANAAKLCQQKIPILSSPRTAIESLFAPNEPS</sequence>
<evidence type="ECO:0000313" key="2">
    <source>
        <dbReference type="Proteomes" id="UP000050277"/>
    </source>
</evidence>
<dbReference type="OrthoDB" id="978447at2"/>
<dbReference type="AlphaFoldDB" id="A0A0P6YY01"/>
<dbReference type="EMBL" id="LGKP01000013">
    <property type="protein sequence ID" value="KPL90150.1"/>
    <property type="molecule type" value="Genomic_DNA"/>
</dbReference>
<evidence type="ECO:0000313" key="1">
    <source>
        <dbReference type="EMBL" id="KPL90150.1"/>
    </source>
</evidence>
<dbReference type="RefSeq" id="WP_054533918.1">
    <property type="nucleotide sequence ID" value="NZ_LGKP01000013.1"/>
</dbReference>